<organism evidence="1 2">
    <name type="scientific">Pectobacterium phage vB_PcaM_CBB</name>
    <dbReference type="NCBI Taxonomy" id="2772511"/>
    <lineage>
        <taxon>Viruses</taxon>
        <taxon>Duplodnaviria</taxon>
        <taxon>Heunggongvirae</taxon>
        <taxon>Uroviricota</taxon>
        <taxon>Caudoviricetes</taxon>
        <taxon>Mimasvirus</taxon>
        <taxon>Mimasvirus CBB</taxon>
    </lineage>
</organism>
<name>A0A1L2CUC1_9CAUD</name>
<dbReference type="Proteomes" id="UP000223891">
    <property type="component" value="Segment"/>
</dbReference>
<proteinExistence type="predicted"/>
<accession>A0A1L2CUC1</accession>
<evidence type="ECO:0000313" key="1">
    <source>
        <dbReference type="EMBL" id="AMM43624.1"/>
    </source>
</evidence>
<protein>
    <submittedName>
        <fullName evidence="1">Uncharacterized protein</fullName>
    </submittedName>
</protein>
<evidence type="ECO:0000313" key="2">
    <source>
        <dbReference type="Proteomes" id="UP000223891"/>
    </source>
</evidence>
<sequence length="137" mass="15942">MIVFHAGTVKIEKFYIPYGGIHSAIECALRHIHYGRLKGHDIDTIHIHRCELLSTSFYESEDMGGDSAWKKLNDELFDLDVDFDFIKYINKHEPDVVPSYCTFRTGLVKIIDHSTMHMDVAEDILNGTYSDEYRYSY</sequence>
<reference evidence="2" key="1">
    <citation type="submission" date="2016-01" db="EMBL/GenBank/DDBJ databases">
        <title>Isolation and Characterization of Enterobacteria phage CBB.</title>
        <authorList>
            <person name="Buttimer C.T.H."/>
            <person name="Hendrix H."/>
            <person name="Alexandre H."/>
            <person name="O'Mahony J."/>
            <person name="Lavigne R."/>
            <person name="Coffey A."/>
        </authorList>
    </citation>
    <scope>NUCLEOTIDE SEQUENCE [LARGE SCALE GENOMIC DNA]</scope>
</reference>
<dbReference type="EMBL" id="KU574722">
    <property type="protein sequence ID" value="AMM43624.1"/>
    <property type="molecule type" value="Genomic_DNA"/>
</dbReference>
<keyword evidence="2" id="KW-1185">Reference proteome</keyword>
<gene>
    <name evidence="1" type="ORF">CBB_59</name>
</gene>